<dbReference type="EMBL" id="CP045809">
    <property type="protein sequence ID" value="QHN36656.1"/>
    <property type="molecule type" value="Genomic_DNA"/>
</dbReference>
<evidence type="ECO:0000313" key="2">
    <source>
        <dbReference type="Proteomes" id="UP001059836"/>
    </source>
</evidence>
<gene>
    <name evidence="1" type="ORF">GII31_18895</name>
</gene>
<sequence>MRILIVGGSGVTGSMIRSNLHAYDVDVWTASRHRPREDRDRHFVMDVRRKPADAIEVMRRFDWIVNCTGPFEDLGDTVAKLSIQAASNYIDVNDSIDARREIRRLDPDARAVGVHVLTGFGLCPGLSTALMMNAVDTELVAPESVTGIRTDLVIGEKQVSGAAAIGSMFRTMHGDYRVLRHGVEATLDRATASRPVEGAVANDEAGANADGRTALIGYECPDIDVVTSLFPNLLGYEYRVAFEAIDDAMVTKLQQSRVFTLPVVSAALARLAARGTARSARATAGPEPSTLTVSFDDSGVRSTVTGLSSYAITAVVPAVTLGALLETDTTILDTGPGVIEVAQRPAMVPHILRGVKDAGATIDVLPAFDAPPVARGRATGA</sequence>
<dbReference type="RefSeq" id="WP_213244922.1">
    <property type="nucleotide sequence ID" value="NZ_CP045806.1"/>
</dbReference>
<dbReference type="SUPFAM" id="SSF51735">
    <property type="entry name" value="NAD(P)-binding Rossmann-fold domains"/>
    <property type="match status" value="1"/>
</dbReference>
<protein>
    <submittedName>
        <fullName evidence="1">Saccharopine dehydrogenase</fullName>
    </submittedName>
</protein>
<accession>A0ABX6ING4</accession>
<name>A0ABX6ING4_9ACTN</name>
<dbReference type="Proteomes" id="UP001059836">
    <property type="component" value="Chromosome"/>
</dbReference>
<dbReference type="PANTHER" id="PTHR43781">
    <property type="entry name" value="SACCHAROPINE DEHYDROGENASE"/>
    <property type="match status" value="1"/>
</dbReference>
<reference evidence="1" key="1">
    <citation type="journal article" date="2021" name="Nat. Microbiol.">
        <title>Cocultivation of an ultrasmall environmental parasitic bacterium with lytic ability against bacteria associated with wastewater foams.</title>
        <authorList>
            <person name="Batinovic S."/>
            <person name="Rose J.J.A."/>
            <person name="Ratcliffe J."/>
            <person name="Seviour R.J."/>
            <person name="Petrovski S."/>
        </authorList>
    </citation>
    <scope>NUCLEOTIDE SEQUENCE</scope>
    <source>
        <strain evidence="1">CON9</strain>
    </source>
</reference>
<proteinExistence type="predicted"/>
<evidence type="ECO:0000313" key="1">
    <source>
        <dbReference type="EMBL" id="QHN36656.1"/>
    </source>
</evidence>
<dbReference type="Gene3D" id="3.40.50.720">
    <property type="entry name" value="NAD(P)-binding Rossmann-like Domain"/>
    <property type="match status" value="1"/>
</dbReference>
<keyword evidence="2" id="KW-1185">Reference proteome</keyword>
<dbReference type="PANTHER" id="PTHR43781:SF1">
    <property type="entry name" value="SACCHAROPINE DEHYDROGENASE"/>
    <property type="match status" value="1"/>
</dbReference>
<organism evidence="1 2">
    <name type="scientific">Gordonia pseudamarae</name>
    <dbReference type="NCBI Taxonomy" id="2831662"/>
    <lineage>
        <taxon>Bacteria</taxon>
        <taxon>Bacillati</taxon>
        <taxon>Actinomycetota</taxon>
        <taxon>Actinomycetes</taxon>
        <taxon>Mycobacteriales</taxon>
        <taxon>Gordoniaceae</taxon>
        <taxon>Gordonia</taxon>
    </lineage>
</organism>
<dbReference type="InterPro" id="IPR036291">
    <property type="entry name" value="NAD(P)-bd_dom_sf"/>
</dbReference>